<dbReference type="AlphaFoldDB" id="A0A318FKW7"/>
<feature type="domain" description="Response regulatory" evidence="8">
    <location>
        <begin position="4"/>
        <end position="117"/>
    </location>
</feature>
<dbReference type="InterPro" id="IPR036388">
    <property type="entry name" value="WH-like_DNA-bd_sf"/>
</dbReference>
<evidence type="ECO:0000259" key="8">
    <source>
        <dbReference type="PROSITE" id="PS50110"/>
    </source>
</evidence>
<keyword evidence="4 7" id="KW-0238">DNA-binding</keyword>
<evidence type="ECO:0000256" key="7">
    <source>
        <dbReference type="PROSITE-ProRule" id="PRU01091"/>
    </source>
</evidence>
<dbReference type="GO" id="GO:0000976">
    <property type="term" value="F:transcription cis-regulatory region binding"/>
    <property type="evidence" value="ECO:0007669"/>
    <property type="project" value="TreeGrafter"/>
</dbReference>
<evidence type="ECO:0000313" key="11">
    <source>
        <dbReference type="Proteomes" id="UP000247485"/>
    </source>
</evidence>
<comment type="caution">
    <text evidence="10">The sequence shown here is derived from an EMBL/GenBank/DDBJ whole genome shotgun (WGS) entry which is preliminary data.</text>
</comment>
<dbReference type="RefSeq" id="WP_110275494.1">
    <property type="nucleotide sequence ID" value="NZ_QJJG01000013.1"/>
</dbReference>
<dbReference type="Pfam" id="PF00072">
    <property type="entry name" value="Response_reg"/>
    <property type="match status" value="1"/>
</dbReference>
<dbReference type="Gene3D" id="3.40.50.2300">
    <property type="match status" value="1"/>
</dbReference>
<dbReference type="CDD" id="cd00383">
    <property type="entry name" value="trans_reg_C"/>
    <property type="match status" value="1"/>
</dbReference>
<evidence type="ECO:0000256" key="2">
    <source>
        <dbReference type="ARBA" id="ARBA00023012"/>
    </source>
</evidence>
<evidence type="ECO:0000256" key="3">
    <source>
        <dbReference type="ARBA" id="ARBA00023015"/>
    </source>
</evidence>
<gene>
    <name evidence="10" type="ORF">DET57_11397</name>
</gene>
<dbReference type="GO" id="GO:0000156">
    <property type="term" value="F:phosphorelay response regulator activity"/>
    <property type="evidence" value="ECO:0007669"/>
    <property type="project" value="TreeGrafter"/>
</dbReference>
<dbReference type="InterPro" id="IPR016032">
    <property type="entry name" value="Sig_transdc_resp-reg_C-effctor"/>
</dbReference>
<keyword evidence="5" id="KW-0804">Transcription</keyword>
<feature type="DNA-binding region" description="OmpR/PhoB-type" evidence="7">
    <location>
        <begin position="134"/>
        <end position="232"/>
    </location>
</feature>
<dbReference type="PROSITE" id="PS51755">
    <property type="entry name" value="OMPR_PHOB"/>
    <property type="match status" value="1"/>
</dbReference>
<evidence type="ECO:0000256" key="1">
    <source>
        <dbReference type="ARBA" id="ARBA00022553"/>
    </source>
</evidence>
<sequence>MTLRVAIIEDSADLLDELLAFLRHRGFDAWGVRSAESFWRQLHRDPVDIVLIDIGLPGEDGFSVLDYLHEIGQFGLVVITARGHEQDRLQALNSGADLYLIKPVNFSDLADSINALGSRLRQQKPPVNAPQAVSAERSASSPWTLQVEQLVAPSGLILPLTQQEYRLLEVLMRNRNEVCNKVALHDCLFTDEGEPELHRIDVVISRLRHKARLHGITLPIRAIFGKGLAFIS</sequence>
<dbReference type="InterPro" id="IPR001867">
    <property type="entry name" value="OmpR/PhoB-type_DNA-bd"/>
</dbReference>
<dbReference type="Proteomes" id="UP000247485">
    <property type="component" value="Unassembled WGS sequence"/>
</dbReference>
<dbReference type="GO" id="GO:0032993">
    <property type="term" value="C:protein-DNA complex"/>
    <property type="evidence" value="ECO:0007669"/>
    <property type="project" value="TreeGrafter"/>
</dbReference>
<protein>
    <submittedName>
        <fullName evidence="10">DNA-binding response OmpR family regulator</fullName>
    </submittedName>
</protein>
<dbReference type="PROSITE" id="PS50110">
    <property type="entry name" value="RESPONSE_REGULATORY"/>
    <property type="match status" value="1"/>
</dbReference>
<evidence type="ECO:0000256" key="6">
    <source>
        <dbReference type="PROSITE-ProRule" id="PRU00169"/>
    </source>
</evidence>
<dbReference type="SUPFAM" id="SSF46894">
    <property type="entry name" value="C-terminal effector domain of the bipartite response regulators"/>
    <property type="match status" value="1"/>
</dbReference>
<accession>A0A318FKW7</accession>
<dbReference type="PANTHER" id="PTHR48111:SF1">
    <property type="entry name" value="TWO-COMPONENT RESPONSE REGULATOR ORR33"/>
    <property type="match status" value="1"/>
</dbReference>
<feature type="domain" description="OmpR/PhoB-type" evidence="9">
    <location>
        <begin position="134"/>
        <end position="232"/>
    </location>
</feature>
<organism evidence="10 11">
    <name type="scientific">Klebsiella oxytoca</name>
    <dbReference type="NCBI Taxonomy" id="571"/>
    <lineage>
        <taxon>Bacteria</taxon>
        <taxon>Pseudomonadati</taxon>
        <taxon>Pseudomonadota</taxon>
        <taxon>Gammaproteobacteria</taxon>
        <taxon>Enterobacterales</taxon>
        <taxon>Enterobacteriaceae</taxon>
        <taxon>Klebsiella/Raoultella group</taxon>
        <taxon>Klebsiella</taxon>
    </lineage>
</organism>
<keyword evidence="1 6" id="KW-0597">Phosphoprotein</keyword>
<reference evidence="10 11" key="1">
    <citation type="submission" date="2018-05" db="EMBL/GenBank/DDBJ databases">
        <title>Freshwater and sediment microbial communities from various areas in North America, analyzing microbe dynamics in response to fracking.</title>
        <authorList>
            <person name="Lamendella R."/>
        </authorList>
    </citation>
    <scope>NUCLEOTIDE SEQUENCE [LARGE SCALE GENOMIC DNA]</scope>
    <source>
        <strain evidence="10 11">67</strain>
    </source>
</reference>
<keyword evidence="2" id="KW-0902">Two-component regulatory system</keyword>
<dbReference type="InterPro" id="IPR039420">
    <property type="entry name" value="WalR-like"/>
</dbReference>
<evidence type="ECO:0000256" key="5">
    <source>
        <dbReference type="ARBA" id="ARBA00023163"/>
    </source>
</evidence>
<dbReference type="Gene3D" id="1.10.10.10">
    <property type="entry name" value="Winged helix-like DNA-binding domain superfamily/Winged helix DNA-binding domain"/>
    <property type="match status" value="1"/>
</dbReference>
<dbReference type="InterPro" id="IPR011006">
    <property type="entry name" value="CheY-like_superfamily"/>
</dbReference>
<evidence type="ECO:0000313" key="10">
    <source>
        <dbReference type="EMBL" id="PXW42901.1"/>
    </source>
</evidence>
<dbReference type="SMART" id="SM00448">
    <property type="entry name" value="REC"/>
    <property type="match status" value="1"/>
</dbReference>
<dbReference type="PANTHER" id="PTHR48111">
    <property type="entry name" value="REGULATOR OF RPOS"/>
    <property type="match status" value="1"/>
</dbReference>
<dbReference type="GO" id="GO:0006355">
    <property type="term" value="P:regulation of DNA-templated transcription"/>
    <property type="evidence" value="ECO:0007669"/>
    <property type="project" value="InterPro"/>
</dbReference>
<evidence type="ECO:0000256" key="4">
    <source>
        <dbReference type="ARBA" id="ARBA00023125"/>
    </source>
</evidence>
<dbReference type="SMART" id="SM00862">
    <property type="entry name" value="Trans_reg_C"/>
    <property type="match status" value="1"/>
</dbReference>
<dbReference type="Pfam" id="PF00486">
    <property type="entry name" value="Trans_reg_C"/>
    <property type="match status" value="1"/>
</dbReference>
<evidence type="ECO:0000259" key="9">
    <source>
        <dbReference type="PROSITE" id="PS51755"/>
    </source>
</evidence>
<proteinExistence type="predicted"/>
<dbReference type="CDD" id="cd00156">
    <property type="entry name" value="REC"/>
    <property type="match status" value="1"/>
</dbReference>
<dbReference type="InterPro" id="IPR001789">
    <property type="entry name" value="Sig_transdc_resp-reg_receiver"/>
</dbReference>
<dbReference type="GO" id="GO:0005829">
    <property type="term" value="C:cytosol"/>
    <property type="evidence" value="ECO:0007669"/>
    <property type="project" value="TreeGrafter"/>
</dbReference>
<dbReference type="SUPFAM" id="SSF52172">
    <property type="entry name" value="CheY-like"/>
    <property type="match status" value="1"/>
</dbReference>
<dbReference type="EMBL" id="QJJG01000013">
    <property type="protein sequence ID" value="PXW42901.1"/>
    <property type="molecule type" value="Genomic_DNA"/>
</dbReference>
<feature type="modified residue" description="4-aspartylphosphate" evidence="6">
    <location>
        <position position="53"/>
    </location>
</feature>
<name>A0A318FKW7_KLEOX</name>
<keyword evidence="3" id="KW-0805">Transcription regulation</keyword>